<dbReference type="GO" id="GO:0046983">
    <property type="term" value="F:protein dimerization activity"/>
    <property type="evidence" value="ECO:0007669"/>
    <property type="project" value="InterPro"/>
</dbReference>
<sequence length="139" mass="16377">MFSSETSGEKELQDSRSREIRKCVRNYKKQMKSLEYSRLRSLVPSTASRPRVSKIEVIEEAIKYIAYLQATLSSRLDEPNENTNSGEGTVERTDGERRPKVLRQKRQRLASYMIKTQRHTLPARRKFSRRKNTETEQPR</sequence>
<name>A0A9X0DB00_9CNID</name>
<keyword evidence="4" id="KW-0804">Transcription</keyword>
<dbReference type="Proteomes" id="UP001163046">
    <property type="component" value="Unassembled WGS sequence"/>
</dbReference>
<evidence type="ECO:0000256" key="2">
    <source>
        <dbReference type="ARBA" id="ARBA00022491"/>
    </source>
</evidence>
<dbReference type="Pfam" id="PF00010">
    <property type="entry name" value="HLH"/>
    <property type="match status" value="1"/>
</dbReference>
<comment type="subcellular location">
    <subcellularLocation>
        <location evidence="1">Nucleus</location>
    </subcellularLocation>
</comment>
<protein>
    <recommendedName>
        <fullName evidence="7">BHLH domain-containing protein</fullName>
    </recommendedName>
</protein>
<dbReference type="InterPro" id="IPR011598">
    <property type="entry name" value="bHLH_dom"/>
</dbReference>
<keyword evidence="2" id="KW-0678">Repressor</keyword>
<dbReference type="GO" id="GO:0005634">
    <property type="term" value="C:nucleus"/>
    <property type="evidence" value="ECO:0007669"/>
    <property type="project" value="UniProtKB-SubCell"/>
</dbReference>
<reference evidence="8" key="1">
    <citation type="submission" date="2023-01" db="EMBL/GenBank/DDBJ databases">
        <title>Genome assembly of the deep-sea coral Lophelia pertusa.</title>
        <authorList>
            <person name="Herrera S."/>
            <person name="Cordes E."/>
        </authorList>
    </citation>
    <scope>NUCLEOTIDE SEQUENCE</scope>
    <source>
        <strain evidence="8">USNM1676648</strain>
        <tissue evidence="8">Polyp</tissue>
    </source>
</reference>
<dbReference type="GO" id="GO:0000122">
    <property type="term" value="P:negative regulation of transcription by RNA polymerase II"/>
    <property type="evidence" value="ECO:0007669"/>
    <property type="project" value="InterPro"/>
</dbReference>
<dbReference type="InterPro" id="IPR036638">
    <property type="entry name" value="HLH_DNA-bd_sf"/>
</dbReference>
<feature type="domain" description="BHLH" evidence="7">
    <location>
        <begin position="16"/>
        <end position="68"/>
    </location>
</feature>
<dbReference type="PANTHER" id="PTHR11723:SF17">
    <property type="entry name" value="PROTEIN EXTRA-MACROCHAETAE"/>
    <property type="match status" value="1"/>
</dbReference>
<evidence type="ECO:0000256" key="1">
    <source>
        <dbReference type="ARBA" id="ARBA00004123"/>
    </source>
</evidence>
<evidence type="ECO:0000259" key="7">
    <source>
        <dbReference type="PROSITE" id="PS50888"/>
    </source>
</evidence>
<keyword evidence="9" id="KW-1185">Reference proteome</keyword>
<dbReference type="PANTHER" id="PTHR11723">
    <property type="entry name" value="DNA-BINDING PROTEIN INHIBITOR"/>
    <property type="match status" value="1"/>
</dbReference>
<proteinExistence type="predicted"/>
<evidence type="ECO:0000256" key="3">
    <source>
        <dbReference type="ARBA" id="ARBA00023015"/>
    </source>
</evidence>
<keyword evidence="3" id="KW-0805">Transcription regulation</keyword>
<feature type="region of interest" description="Disordered" evidence="6">
    <location>
        <begin position="73"/>
        <end position="139"/>
    </location>
</feature>
<comment type="caution">
    <text evidence="8">The sequence shown here is derived from an EMBL/GenBank/DDBJ whole genome shotgun (WGS) entry which is preliminary data.</text>
</comment>
<feature type="compositionally biased region" description="Basic and acidic residues" evidence="6">
    <location>
        <begin position="89"/>
        <end position="99"/>
    </location>
</feature>
<accession>A0A9X0DB00</accession>
<evidence type="ECO:0000313" key="8">
    <source>
        <dbReference type="EMBL" id="KAJ7392113.1"/>
    </source>
</evidence>
<dbReference type="AlphaFoldDB" id="A0A9X0DB00"/>
<evidence type="ECO:0000256" key="6">
    <source>
        <dbReference type="SAM" id="MobiDB-lite"/>
    </source>
</evidence>
<dbReference type="OrthoDB" id="10047910at2759"/>
<dbReference type="SUPFAM" id="SSF47459">
    <property type="entry name" value="HLH, helix-loop-helix DNA-binding domain"/>
    <property type="match status" value="1"/>
</dbReference>
<dbReference type="EMBL" id="MU825402">
    <property type="protein sequence ID" value="KAJ7392113.1"/>
    <property type="molecule type" value="Genomic_DNA"/>
</dbReference>
<dbReference type="GO" id="GO:0032922">
    <property type="term" value="P:circadian regulation of gene expression"/>
    <property type="evidence" value="ECO:0007669"/>
    <property type="project" value="TreeGrafter"/>
</dbReference>
<dbReference type="GO" id="GO:0005737">
    <property type="term" value="C:cytoplasm"/>
    <property type="evidence" value="ECO:0007669"/>
    <property type="project" value="InterPro"/>
</dbReference>
<dbReference type="PROSITE" id="PS50888">
    <property type="entry name" value="BHLH"/>
    <property type="match status" value="1"/>
</dbReference>
<keyword evidence="5" id="KW-0539">Nucleus</keyword>
<feature type="compositionally biased region" description="Basic residues" evidence="6">
    <location>
        <begin position="116"/>
        <end position="130"/>
    </location>
</feature>
<evidence type="ECO:0000313" key="9">
    <source>
        <dbReference type="Proteomes" id="UP001163046"/>
    </source>
</evidence>
<evidence type="ECO:0000256" key="5">
    <source>
        <dbReference type="ARBA" id="ARBA00023242"/>
    </source>
</evidence>
<dbReference type="InterPro" id="IPR026052">
    <property type="entry name" value="DNA-bd_prot-inh"/>
</dbReference>
<dbReference type="GO" id="GO:0030154">
    <property type="term" value="P:cell differentiation"/>
    <property type="evidence" value="ECO:0007669"/>
    <property type="project" value="TreeGrafter"/>
</dbReference>
<gene>
    <name evidence="8" type="ORF">OS493_013481</name>
</gene>
<evidence type="ECO:0000256" key="4">
    <source>
        <dbReference type="ARBA" id="ARBA00023163"/>
    </source>
</evidence>
<dbReference type="Gene3D" id="4.10.280.10">
    <property type="entry name" value="Helix-loop-helix DNA-binding domain"/>
    <property type="match status" value="1"/>
</dbReference>
<organism evidence="8 9">
    <name type="scientific">Desmophyllum pertusum</name>
    <dbReference type="NCBI Taxonomy" id="174260"/>
    <lineage>
        <taxon>Eukaryota</taxon>
        <taxon>Metazoa</taxon>
        <taxon>Cnidaria</taxon>
        <taxon>Anthozoa</taxon>
        <taxon>Hexacorallia</taxon>
        <taxon>Scleractinia</taxon>
        <taxon>Caryophylliina</taxon>
        <taxon>Caryophylliidae</taxon>
        <taxon>Desmophyllum</taxon>
    </lineage>
</organism>